<dbReference type="GO" id="GO:0004674">
    <property type="term" value="F:protein serine/threonine kinase activity"/>
    <property type="evidence" value="ECO:0007669"/>
    <property type="project" value="TreeGrafter"/>
</dbReference>
<dbReference type="SUPFAM" id="SSF56112">
    <property type="entry name" value="Protein kinase-like (PK-like)"/>
    <property type="match status" value="1"/>
</dbReference>
<gene>
    <name evidence="3" type="ORF">CYMTET_11661</name>
</gene>
<reference evidence="3 4" key="1">
    <citation type="journal article" date="2015" name="Genome Biol. Evol.">
        <title>Comparative Genomics of a Bacterivorous Green Alga Reveals Evolutionary Causalities and Consequences of Phago-Mixotrophic Mode of Nutrition.</title>
        <authorList>
            <person name="Burns J.A."/>
            <person name="Paasch A."/>
            <person name="Narechania A."/>
            <person name="Kim E."/>
        </authorList>
    </citation>
    <scope>NUCLEOTIDE SEQUENCE [LARGE SCALE GENOMIC DNA]</scope>
    <source>
        <strain evidence="3 4">PLY_AMNH</strain>
    </source>
</reference>
<evidence type="ECO:0000313" key="3">
    <source>
        <dbReference type="EMBL" id="KAK3280501.1"/>
    </source>
</evidence>
<dbReference type="Gene3D" id="1.10.510.10">
    <property type="entry name" value="Transferase(Phosphotransferase) domain 1"/>
    <property type="match status" value="1"/>
</dbReference>
<dbReference type="Proteomes" id="UP001190700">
    <property type="component" value="Unassembled WGS sequence"/>
</dbReference>
<dbReference type="Pfam" id="PF07714">
    <property type="entry name" value="PK_Tyr_Ser-Thr"/>
    <property type="match status" value="1"/>
</dbReference>
<dbReference type="InterPro" id="IPR059179">
    <property type="entry name" value="MLKL-like_MCAfunc"/>
</dbReference>
<keyword evidence="1" id="KW-0472">Membrane</keyword>
<dbReference type="Gene3D" id="1.20.930.20">
    <property type="entry name" value="Adaptor protein Cbl, N-terminal domain"/>
    <property type="match status" value="1"/>
</dbReference>
<name>A0AAE0LCM3_9CHLO</name>
<comment type="caution">
    <text evidence="3">The sequence shown here is derived from an EMBL/GenBank/DDBJ whole genome shotgun (WGS) entry which is preliminary data.</text>
</comment>
<dbReference type="GO" id="GO:0007166">
    <property type="term" value="P:cell surface receptor signaling pathway"/>
    <property type="evidence" value="ECO:0007669"/>
    <property type="project" value="InterPro"/>
</dbReference>
<organism evidence="3 4">
    <name type="scientific">Cymbomonas tetramitiformis</name>
    <dbReference type="NCBI Taxonomy" id="36881"/>
    <lineage>
        <taxon>Eukaryota</taxon>
        <taxon>Viridiplantae</taxon>
        <taxon>Chlorophyta</taxon>
        <taxon>Pyramimonadophyceae</taxon>
        <taxon>Pyramimonadales</taxon>
        <taxon>Pyramimonadaceae</taxon>
        <taxon>Cymbomonas</taxon>
    </lineage>
</organism>
<keyword evidence="1" id="KW-0812">Transmembrane</keyword>
<evidence type="ECO:0000259" key="2">
    <source>
        <dbReference type="PROSITE" id="PS50011"/>
    </source>
</evidence>
<dbReference type="PROSITE" id="PS50011">
    <property type="entry name" value="PROTEIN_KINASE_DOM"/>
    <property type="match status" value="1"/>
</dbReference>
<proteinExistence type="predicted"/>
<dbReference type="InterPro" id="IPR008271">
    <property type="entry name" value="Ser/Thr_kinase_AS"/>
</dbReference>
<dbReference type="InterPro" id="IPR000719">
    <property type="entry name" value="Prot_kinase_dom"/>
</dbReference>
<keyword evidence="4" id="KW-1185">Reference proteome</keyword>
<dbReference type="InterPro" id="IPR036537">
    <property type="entry name" value="Adaptor_Cbl_N_dom_sf"/>
</dbReference>
<dbReference type="GO" id="GO:0005524">
    <property type="term" value="F:ATP binding"/>
    <property type="evidence" value="ECO:0007669"/>
    <property type="project" value="InterPro"/>
</dbReference>
<dbReference type="InterPro" id="IPR001245">
    <property type="entry name" value="Ser-Thr/Tyr_kinase_cat_dom"/>
</dbReference>
<protein>
    <recommendedName>
        <fullName evidence="2">Protein kinase domain-containing protein</fullName>
    </recommendedName>
</protein>
<dbReference type="CDD" id="cd21037">
    <property type="entry name" value="MLKL_NTD"/>
    <property type="match status" value="1"/>
</dbReference>
<dbReference type="PROSITE" id="PS00108">
    <property type="entry name" value="PROTEIN_KINASE_ST"/>
    <property type="match status" value="1"/>
</dbReference>
<dbReference type="AlphaFoldDB" id="A0AAE0LCM3"/>
<feature type="domain" description="Protein kinase" evidence="2">
    <location>
        <begin position="416"/>
        <end position="690"/>
    </location>
</feature>
<keyword evidence="1" id="KW-1133">Transmembrane helix</keyword>
<sequence length="731" mass="81171">MRILVRIFCSGSSGSSLSPEVYGSAAGGVLLLGIFGVILYRRRKKKQRVDIEQPAPKKGSSAASKLNSSEEGLKDAVMDFGAAAKNQAANNDEQVSASLDVQEVLDNALPESKVIDFASSVVPAAELAKLVVSSAATSFSVLKAVAGIAGEIHKLQQQVKANHRMCRRLAKRALSLQSALARFAQQLQQADPRNLDINDYKSLNGQLCRVLEAMECAHDLILAWGSNNDTFFRKLKRALLSRHFHDEFTDCSETLSECLADLQNEAILQMFVHQVAFPSVHSWSSENVLDSQDDVQQLPSQIANIAENQGSLEASLQRVNLSVVEMKEALEAHGVTEASLQKGFAMLEMKLDRIAHRLDYLGGMEREMMKELGKLTNALNSQDSNRAAKTDFKSRKSKAELFKESMPHLAIPFSEIRMHETIGEGGFGIVSRASWQGNKVAYKKITVDNSNKKAAIRQVEALYKEAYVMSLLRNPNLCGIYGVVLEAPHYGLLMPYYSGGALDDFLRDKTVQMTQDMYVTMAMNLASALVYMHTRAQPVVHGDLKSRNVLLATEWEEGSSPQLILCDFGLSAVKLDVQSTMHGSMTSMVTQKHGGGTLNWQAPEQLEGTKPNQQTDVYAFGMLMYELVSREYPFERVPEAMVVMKLRAGERPSVPQGVLEPFAQLIMDCWAQEPKNRPDFNEVNRRLQNMANVYCHAPHRPEEATNAALRNLKGRKELDWYDSAYRCAPEI</sequence>
<dbReference type="SMART" id="SM00220">
    <property type="entry name" value="S_TKc"/>
    <property type="match status" value="1"/>
</dbReference>
<feature type="transmembrane region" description="Helical" evidence="1">
    <location>
        <begin position="21"/>
        <end position="40"/>
    </location>
</feature>
<dbReference type="PANTHER" id="PTHR44329">
    <property type="entry name" value="SERINE/THREONINE-PROTEIN KINASE TNNI3K-RELATED"/>
    <property type="match status" value="1"/>
</dbReference>
<evidence type="ECO:0000313" key="4">
    <source>
        <dbReference type="Proteomes" id="UP001190700"/>
    </source>
</evidence>
<accession>A0AAE0LCM3</accession>
<dbReference type="InterPro" id="IPR011009">
    <property type="entry name" value="Kinase-like_dom_sf"/>
</dbReference>
<dbReference type="Pfam" id="PF22215">
    <property type="entry name" value="MLKL_N"/>
    <property type="match status" value="1"/>
</dbReference>
<dbReference type="InterPro" id="IPR054000">
    <property type="entry name" value="MLKL_N"/>
</dbReference>
<dbReference type="EMBL" id="LGRX02004373">
    <property type="protein sequence ID" value="KAK3280501.1"/>
    <property type="molecule type" value="Genomic_DNA"/>
</dbReference>
<evidence type="ECO:0000256" key="1">
    <source>
        <dbReference type="SAM" id="Phobius"/>
    </source>
</evidence>
<dbReference type="InterPro" id="IPR051681">
    <property type="entry name" value="Ser/Thr_Kinases-Pseudokinases"/>
</dbReference>